<reference evidence="2" key="1">
    <citation type="journal article" date="2023" name="Nat. Plants">
        <title>Single-cell RNA sequencing provides a high-resolution roadmap for understanding the multicellular compartmentation of specialized metabolism.</title>
        <authorList>
            <person name="Sun S."/>
            <person name="Shen X."/>
            <person name="Li Y."/>
            <person name="Li Y."/>
            <person name="Wang S."/>
            <person name="Li R."/>
            <person name="Zhang H."/>
            <person name="Shen G."/>
            <person name="Guo B."/>
            <person name="Wei J."/>
            <person name="Xu J."/>
            <person name="St-Pierre B."/>
            <person name="Chen S."/>
            <person name="Sun C."/>
        </authorList>
    </citation>
    <scope>NUCLEOTIDE SEQUENCE [LARGE SCALE GENOMIC DNA]</scope>
</reference>
<name>A0ACC0B5E7_CATRO</name>
<proteinExistence type="predicted"/>
<comment type="caution">
    <text evidence="1">The sequence shown here is derived from an EMBL/GenBank/DDBJ whole genome shotgun (WGS) entry which is preliminary data.</text>
</comment>
<protein>
    <submittedName>
        <fullName evidence="1">Uncharacterized protein</fullName>
    </submittedName>
</protein>
<sequence length="150" mass="16584">MLHGMLQMIIGQRTPGNQFLTTGVSLNLPDSGHYHPVDDNIPTRRDWVSLWTAVQIGFSAHFVLPYRLILFGVVISIYGWLLLGVEERVEELQENSAVAETSLLVSRTLGMEDSPSSAKEPLVDDGVESQPKKTFASLFVTTGSLIEVTR</sequence>
<gene>
    <name evidence="1" type="ORF">M9H77_17717</name>
</gene>
<dbReference type="EMBL" id="CM044704">
    <property type="protein sequence ID" value="KAI5667864.1"/>
    <property type="molecule type" value="Genomic_DNA"/>
</dbReference>
<organism evidence="1 2">
    <name type="scientific">Catharanthus roseus</name>
    <name type="common">Madagascar periwinkle</name>
    <name type="synonym">Vinca rosea</name>
    <dbReference type="NCBI Taxonomy" id="4058"/>
    <lineage>
        <taxon>Eukaryota</taxon>
        <taxon>Viridiplantae</taxon>
        <taxon>Streptophyta</taxon>
        <taxon>Embryophyta</taxon>
        <taxon>Tracheophyta</taxon>
        <taxon>Spermatophyta</taxon>
        <taxon>Magnoliopsida</taxon>
        <taxon>eudicotyledons</taxon>
        <taxon>Gunneridae</taxon>
        <taxon>Pentapetalae</taxon>
        <taxon>asterids</taxon>
        <taxon>lamiids</taxon>
        <taxon>Gentianales</taxon>
        <taxon>Apocynaceae</taxon>
        <taxon>Rauvolfioideae</taxon>
        <taxon>Vinceae</taxon>
        <taxon>Catharanthinae</taxon>
        <taxon>Catharanthus</taxon>
    </lineage>
</organism>
<keyword evidence="2" id="KW-1185">Reference proteome</keyword>
<accession>A0ACC0B5E7</accession>
<dbReference type="Proteomes" id="UP001060085">
    <property type="component" value="Linkage Group LG04"/>
</dbReference>
<evidence type="ECO:0000313" key="1">
    <source>
        <dbReference type="EMBL" id="KAI5667864.1"/>
    </source>
</evidence>
<evidence type="ECO:0000313" key="2">
    <source>
        <dbReference type="Proteomes" id="UP001060085"/>
    </source>
</evidence>